<proteinExistence type="predicted"/>
<dbReference type="Proteomes" id="UP001604277">
    <property type="component" value="Unassembled WGS sequence"/>
</dbReference>
<comment type="caution">
    <text evidence="2">The sequence shown here is derived from an EMBL/GenBank/DDBJ whole genome shotgun (WGS) entry which is preliminary data.</text>
</comment>
<feature type="compositionally biased region" description="Acidic residues" evidence="1">
    <location>
        <begin position="120"/>
        <end position="136"/>
    </location>
</feature>
<accession>A0ABD1U9G5</accession>
<name>A0ABD1U9G5_9LAMI</name>
<sequence length="152" mass="17302">MARVDGEVRNDVFILAQQAQQVYYTKFSSDSSYRRDWWTVVKTKAQHVIDIRGVVSENDECNIVIDLPFQEDQHPNIQPLSIAPELDHENLVRDNVFPEEVEVEGNNNVMNAHMFNTEEGGEEADDVIPDVDDDNNDFTSSSSENDSGENVR</sequence>
<keyword evidence="3" id="KW-1185">Reference proteome</keyword>
<evidence type="ECO:0000313" key="2">
    <source>
        <dbReference type="EMBL" id="KAL2521668.1"/>
    </source>
</evidence>
<organism evidence="2 3">
    <name type="scientific">Forsythia ovata</name>
    <dbReference type="NCBI Taxonomy" id="205694"/>
    <lineage>
        <taxon>Eukaryota</taxon>
        <taxon>Viridiplantae</taxon>
        <taxon>Streptophyta</taxon>
        <taxon>Embryophyta</taxon>
        <taxon>Tracheophyta</taxon>
        <taxon>Spermatophyta</taxon>
        <taxon>Magnoliopsida</taxon>
        <taxon>eudicotyledons</taxon>
        <taxon>Gunneridae</taxon>
        <taxon>Pentapetalae</taxon>
        <taxon>asterids</taxon>
        <taxon>lamiids</taxon>
        <taxon>Lamiales</taxon>
        <taxon>Oleaceae</taxon>
        <taxon>Forsythieae</taxon>
        <taxon>Forsythia</taxon>
    </lineage>
</organism>
<gene>
    <name evidence="2" type="ORF">Fot_25591</name>
</gene>
<dbReference type="AlphaFoldDB" id="A0ABD1U9G5"/>
<feature type="compositionally biased region" description="Low complexity" evidence="1">
    <location>
        <begin position="137"/>
        <end position="152"/>
    </location>
</feature>
<evidence type="ECO:0000256" key="1">
    <source>
        <dbReference type="SAM" id="MobiDB-lite"/>
    </source>
</evidence>
<protein>
    <submittedName>
        <fullName evidence="2">Uncharacterized protein</fullName>
    </submittedName>
</protein>
<dbReference type="EMBL" id="JBFOLJ010000007">
    <property type="protein sequence ID" value="KAL2521668.1"/>
    <property type="molecule type" value="Genomic_DNA"/>
</dbReference>
<reference evidence="3" key="1">
    <citation type="submission" date="2024-07" db="EMBL/GenBank/DDBJ databases">
        <title>Two chromosome-level genome assemblies of Korean endemic species Abeliophyllum distichum and Forsythia ovata (Oleaceae).</title>
        <authorList>
            <person name="Jang H."/>
        </authorList>
    </citation>
    <scope>NUCLEOTIDE SEQUENCE [LARGE SCALE GENOMIC DNA]</scope>
</reference>
<evidence type="ECO:0000313" key="3">
    <source>
        <dbReference type="Proteomes" id="UP001604277"/>
    </source>
</evidence>
<feature type="region of interest" description="Disordered" evidence="1">
    <location>
        <begin position="120"/>
        <end position="152"/>
    </location>
</feature>